<evidence type="ECO:0000313" key="2">
    <source>
        <dbReference type="Proteomes" id="UP000499080"/>
    </source>
</evidence>
<accession>A0A4Y2AEZ5</accession>
<dbReference type="EMBL" id="BGPR01000012">
    <property type="protein sequence ID" value="GBL77514.1"/>
    <property type="molecule type" value="Genomic_DNA"/>
</dbReference>
<dbReference type="AlphaFoldDB" id="A0A4Y2AEZ5"/>
<comment type="caution">
    <text evidence="1">The sequence shown here is derived from an EMBL/GenBank/DDBJ whole genome shotgun (WGS) entry which is preliminary data.</text>
</comment>
<protein>
    <submittedName>
        <fullName evidence="1">Uncharacterized protein</fullName>
    </submittedName>
</protein>
<organism evidence="1 2">
    <name type="scientific">Araneus ventricosus</name>
    <name type="common">Orbweaver spider</name>
    <name type="synonym">Epeira ventricosa</name>
    <dbReference type="NCBI Taxonomy" id="182803"/>
    <lineage>
        <taxon>Eukaryota</taxon>
        <taxon>Metazoa</taxon>
        <taxon>Ecdysozoa</taxon>
        <taxon>Arthropoda</taxon>
        <taxon>Chelicerata</taxon>
        <taxon>Arachnida</taxon>
        <taxon>Araneae</taxon>
        <taxon>Araneomorphae</taxon>
        <taxon>Entelegynae</taxon>
        <taxon>Araneoidea</taxon>
        <taxon>Araneidae</taxon>
        <taxon>Araneus</taxon>
    </lineage>
</organism>
<proteinExistence type="predicted"/>
<keyword evidence="2" id="KW-1185">Reference proteome</keyword>
<gene>
    <name evidence="1" type="ORF">AVEN_41893_1</name>
</gene>
<dbReference type="Proteomes" id="UP000499080">
    <property type="component" value="Unassembled WGS sequence"/>
</dbReference>
<reference evidence="1 2" key="1">
    <citation type="journal article" date="2019" name="Sci. Rep.">
        <title>Orb-weaving spider Araneus ventricosus genome elucidates the spidroin gene catalogue.</title>
        <authorList>
            <person name="Kono N."/>
            <person name="Nakamura H."/>
            <person name="Ohtoshi R."/>
            <person name="Moran D.A.P."/>
            <person name="Shinohara A."/>
            <person name="Yoshida Y."/>
            <person name="Fujiwara M."/>
            <person name="Mori M."/>
            <person name="Tomita M."/>
            <person name="Arakawa K."/>
        </authorList>
    </citation>
    <scope>NUCLEOTIDE SEQUENCE [LARGE SCALE GENOMIC DNA]</scope>
</reference>
<evidence type="ECO:0000313" key="1">
    <source>
        <dbReference type="EMBL" id="GBL77514.1"/>
    </source>
</evidence>
<name>A0A4Y2AEZ5_ARAVE</name>
<sequence length="93" mass="10362">MVIITPLPLYSKPCPLYGMPCPHRADSNYTPGDTSLLRLKTIEKGTKQPSVAIALVTIIRQETVISNQGELSETRHMQSEDIPLNKESLIQFP</sequence>